<accession>A0A2V1KAE3</accession>
<proteinExistence type="inferred from homology"/>
<dbReference type="AlphaFoldDB" id="A0A2V1KAE3"/>
<dbReference type="EMBL" id="QETB01000001">
    <property type="protein sequence ID" value="PWF27280.1"/>
    <property type="molecule type" value="Genomic_DNA"/>
</dbReference>
<evidence type="ECO:0000256" key="4">
    <source>
        <dbReference type="ARBA" id="ARBA00023315"/>
    </source>
</evidence>
<keyword evidence="8" id="KW-1185">Reference proteome</keyword>
<evidence type="ECO:0000256" key="3">
    <source>
        <dbReference type="ARBA" id="ARBA00022737"/>
    </source>
</evidence>
<dbReference type="Pfam" id="PF12464">
    <property type="entry name" value="Mac"/>
    <property type="match status" value="1"/>
</dbReference>
<dbReference type="InterPro" id="IPR001451">
    <property type="entry name" value="Hexapep"/>
</dbReference>
<evidence type="ECO:0000259" key="6">
    <source>
        <dbReference type="SMART" id="SM01266"/>
    </source>
</evidence>
<dbReference type="InterPro" id="IPR039369">
    <property type="entry name" value="LacA-like"/>
</dbReference>
<dbReference type="SUPFAM" id="SSF51161">
    <property type="entry name" value="Trimeric LpxA-like enzymes"/>
    <property type="match status" value="1"/>
</dbReference>
<dbReference type="PANTHER" id="PTHR43017">
    <property type="entry name" value="GALACTOSIDE O-ACETYLTRANSFERASE"/>
    <property type="match status" value="1"/>
</dbReference>
<evidence type="ECO:0000313" key="8">
    <source>
        <dbReference type="Proteomes" id="UP000245283"/>
    </source>
</evidence>
<dbReference type="Proteomes" id="UP000245283">
    <property type="component" value="Unassembled WGS sequence"/>
</dbReference>
<sequence>MACVDNLKRMQDGRIYDPNREDLQTQQTAALELMYDYNATRPSQVARREELIQLMFAQAGPGCHLEPPFYANWGGQNVHLGAGVYANFGLTLVDDAPIYIGDHTMFGPNATIATAGHPVLPELRVHGAQFNVPVRIGNNVWVGAGSVIMLGVSIGDNSVIGAGSVVTRDIPENVVAMGTPCRVLREIGEHDAEYYWRDRRIDITPEEMRAVSAERLQRG</sequence>
<dbReference type="PROSITE" id="PS00101">
    <property type="entry name" value="HEXAPEP_TRANSFERASES"/>
    <property type="match status" value="1"/>
</dbReference>
<comment type="similarity">
    <text evidence="1 5">Belongs to the transferase hexapeptide repeat family.</text>
</comment>
<dbReference type="InterPro" id="IPR018357">
    <property type="entry name" value="Hexapep_transf_CS"/>
</dbReference>
<dbReference type="Gene3D" id="2.160.10.10">
    <property type="entry name" value="Hexapeptide repeat proteins"/>
    <property type="match status" value="1"/>
</dbReference>
<dbReference type="FunFam" id="2.160.10.10:FF:000025">
    <property type="entry name" value="Hexapeptide-repeat containing-acetyltransferase"/>
    <property type="match status" value="1"/>
</dbReference>
<evidence type="ECO:0000256" key="2">
    <source>
        <dbReference type="ARBA" id="ARBA00022679"/>
    </source>
</evidence>
<name>A0A2V1KAE3_9ACTO</name>
<gene>
    <name evidence="7" type="ORF">DD236_02500</name>
</gene>
<dbReference type="Pfam" id="PF14602">
    <property type="entry name" value="Hexapep_2"/>
    <property type="match status" value="1"/>
</dbReference>
<keyword evidence="4 5" id="KW-0012">Acyltransferase</keyword>
<dbReference type="CDD" id="cd03357">
    <property type="entry name" value="LbH_MAT_GAT"/>
    <property type="match status" value="1"/>
</dbReference>
<dbReference type="InterPro" id="IPR011004">
    <property type="entry name" value="Trimer_LpxA-like_sf"/>
</dbReference>
<evidence type="ECO:0000313" key="7">
    <source>
        <dbReference type="EMBL" id="PWF27280.1"/>
    </source>
</evidence>
<keyword evidence="3" id="KW-0677">Repeat</keyword>
<dbReference type="PANTHER" id="PTHR43017:SF1">
    <property type="entry name" value="ACETYLTRANSFERASE YJL218W-RELATED"/>
    <property type="match status" value="1"/>
</dbReference>
<evidence type="ECO:0000256" key="5">
    <source>
        <dbReference type="RuleBase" id="RU367021"/>
    </source>
</evidence>
<organism evidence="7 8">
    <name type="scientific">Ancrocorticia populi</name>
    <dbReference type="NCBI Taxonomy" id="2175228"/>
    <lineage>
        <taxon>Bacteria</taxon>
        <taxon>Bacillati</taxon>
        <taxon>Actinomycetota</taxon>
        <taxon>Actinomycetes</taxon>
        <taxon>Actinomycetales</taxon>
        <taxon>Actinomycetaceae</taxon>
        <taxon>Ancrocorticia</taxon>
    </lineage>
</organism>
<evidence type="ECO:0000256" key="1">
    <source>
        <dbReference type="ARBA" id="ARBA00007274"/>
    </source>
</evidence>
<dbReference type="EC" id="2.3.1.-" evidence="5"/>
<dbReference type="OrthoDB" id="2643438at2"/>
<protein>
    <recommendedName>
        <fullName evidence="5">Acetyltransferase</fullName>
        <ecNumber evidence="5">2.3.1.-</ecNumber>
    </recommendedName>
</protein>
<dbReference type="SMART" id="SM01266">
    <property type="entry name" value="Mac"/>
    <property type="match status" value="1"/>
</dbReference>
<keyword evidence="2 5" id="KW-0808">Transferase</keyword>
<feature type="domain" description="Maltose/galactoside acetyltransferase" evidence="6">
    <location>
        <begin position="7"/>
        <end position="61"/>
    </location>
</feature>
<dbReference type="GO" id="GO:0008870">
    <property type="term" value="F:galactoside O-acetyltransferase activity"/>
    <property type="evidence" value="ECO:0007669"/>
    <property type="project" value="TreeGrafter"/>
</dbReference>
<dbReference type="InterPro" id="IPR024688">
    <property type="entry name" value="Mac_dom"/>
</dbReference>
<reference evidence="8" key="1">
    <citation type="submission" date="2018-05" db="EMBL/GenBank/DDBJ databases">
        <authorList>
            <person name="Li Y."/>
        </authorList>
    </citation>
    <scope>NUCLEOTIDE SEQUENCE [LARGE SCALE GENOMIC DNA]</scope>
    <source>
        <strain evidence="8">sk1b4</strain>
    </source>
</reference>
<comment type="caution">
    <text evidence="7">The sequence shown here is derived from an EMBL/GenBank/DDBJ whole genome shotgun (WGS) entry which is preliminary data.</text>
</comment>